<keyword evidence="1 2" id="KW-0378">Hydrolase</keyword>
<comment type="function">
    <text evidence="2">Hydrolyzes RNA 2',3'-cyclic phosphodiester to an RNA 2'-phosphomonoester.</text>
</comment>
<accession>A0ABV3QAH3</accession>
<dbReference type="InterPro" id="IPR004175">
    <property type="entry name" value="RNA_CPDase"/>
</dbReference>
<evidence type="ECO:0000256" key="1">
    <source>
        <dbReference type="ARBA" id="ARBA00022801"/>
    </source>
</evidence>
<evidence type="ECO:0000256" key="2">
    <source>
        <dbReference type="HAMAP-Rule" id="MF_01940"/>
    </source>
</evidence>
<gene>
    <name evidence="4" type="ORF">ABQJ54_03530</name>
</gene>
<evidence type="ECO:0000313" key="4">
    <source>
        <dbReference type="EMBL" id="MEW9570808.1"/>
    </source>
</evidence>
<dbReference type="HAMAP" id="MF_01940">
    <property type="entry name" value="RNA_CPDase"/>
    <property type="match status" value="1"/>
</dbReference>
<dbReference type="EMBL" id="JBFOHK010000001">
    <property type="protein sequence ID" value="MEW9570808.1"/>
    <property type="molecule type" value="Genomic_DNA"/>
</dbReference>
<sequence>MHASPPRPPLRGRRQHFSGIQVVRANTCDEVSSGSHIAAHHHCSSSRFSPPRKVGAKNGDSRSRRTLHFTDARGFLVMRCSASDPSAGPAERVWRLFLALLPDEDVRRALARAAVEAGMPRDSRLRQVNPRRYHATMHFLGGHSSPRPDLVAAVERVAGSVHGMAFDWRLDRLRSFGGRHPPRVLCCSVPPEALQRLWRQWREGLLQEVPGSELDECFVPHVTLAYGRVLLPEKAVSPVHWPVRELALLESRAGQRDYRTLASWPLQQA</sequence>
<evidence type="ECO:0000256" key="3">
    <source>
        <dbReference type="SAM" id="MobiDB-lite"/>
    </source>
</evidence>
<dbReference type="EC" id="3.1.4.58" evidence="2"/>
<dbReference type="InterPro" id="IPR009097">
    <property type="entry name" value="Cyclic_Pdiesterase"/>
</dbReference>
<dbReference type="Proteomes" id="UP001556220">
    <property type="component" value="Unassembled WGS sequence"/>
</dbReference>
<comment type="similarity">
    <text evidence="2">Belongs to the 2H phosphoesterase superfamily. ThpR family.</text>
</comment>
<comment type="caution">
    <text evidence="4">The sequence shown here is derived from an EMBL/GenBank/DDBJ whole genome shotgun (WGS) entry which is preliminary data.</text>
</comment>
<evidence type="ECO:0000313" key="5">
    <source>
        <dbReference type="Proteomes" id="UP001556220"/>
    </source>
</evidence>
<feature type="short sequence motif" description="HXTX 2" evidence="2">
    <location>
        <begin position="221"/>
        <end position="224"/>
    </location>
</feature>
<dbReference type="Pfam" id="PF13563">
    <property type="entry name" value="2_5_RNA_ligase2"/>
    <property type="match status" value="1"/>
</dbReference>
<dbReference type="SUPFAM" id="SSF55144">
    <property type="entry name" value="LigT-like"/>
    <property type="match status" value="1"/>
</dbReference>
<organism evidence="4 5">
    <name type="scientific">Rhodanobacter lycopersici</name>
    <dbReference type="NCBI Taxonomy" id="3162487"/>
    <lineage>
        <taxon>Bacteria</taxon>
        <taxon>Pseudomonadati</taxon>
        <taxon>Pseudomonadota</taxon>
        <taxon>Gammaproteobacteria</taxon>
        <taxon>Lysobacterales</taxon>
        <taxon>Rhodanobacteraceae</taxon>
        <taxon>Rhodanobacter</taxon>
    </lineage>
</organism>
<dbReference type="PANTHER" id="PTHR35561:SF1">
    <property type="entry name" value="RNA 2',3'-CYCLIC PHOSPHODIESTERASE"/>
    <property type="match status" value="1"/>
</dbReference>
<feature type="region of interest" description="Disordered" evidence="3">
    <location>
        <begin position="40"/>
        <end position="63"/>
    </location>
</feature>
<dbReference type="GO" id="GO:0016874">
    <property type="term" value="F:ligase activity"/>
    <property type="evidence" value="ECO:0007669"/>
    <property type="project" value="UniProtKB-KW"/>
</dbReference>
<comment type="catalytic activity">
    <reaction evidence="2">
        <text>a 3'-end 2',3'-cyclophospho-ribonucleotide-RNA + H2O = a 3'-end 2'-phospho-ribonucleotide-RNA + H(+)</text>
        <dbReference type="Rhea" id="RHEA:11828"/>
        <dbReference type="Rhea" id="RHEA-COMP:10464"/>
        <dbReference type="Rhea" id="RHEA-COMP:17353"/>
        <dbReference type="ChEBI" id="CHEBI:15377"/>
        <dbReference type="ChEBI" id="CHEBI:15378"/>
        <dbReference type="ChEBI" id="CHEBI:83064"/>
        <dbReference type="ChEBI" id="CHEBI:173113"/>
        <dbReference type="EC" id="3.1.4.58"/>
    </reaction>
</comment>
<dbReference type="Gene3D" id="3.90.1140.10">
    <property type="entry name" value="Cyclic phosphodiesterase"/>
    <property type="match status" value="1"/>
</dbReference>
<dbReference type="RefSeq" id="WP_367852881.1">
    <property type="nucleotide sequence ID" value="NZ_JBFOHK010000001.1"/>
</dbReference>
<reference evidence="4 5" key="1">
    <citation type="submission" date="2024-06" db="EMBL/GenBank/DDBJ databases">
        <authorList>
            <person name="Woo H."/>
        </authorList>
    </citation>
    <scope>NUCLEOTIDE SEQUENCE [LARGE SCALE GENOMIC DNA]</scope>
    <source>
        <strain evidence="4 5">Si-c</strain>
    </source>
</reference>
<feature type="short sequence motif" description="HXTX 1" evidence="2">
    <location>
        <begin position="134"/>
        <end position="137"/>
    </location>
</feature>
<feature type="active site" description="Proton donor" evidence="2">
    <location>
        <position position="134"/>
    </location>
</feature>
<feature type="active site" description="Proton acceptor" evidence="2">
    <location>
        <position position="221"/>
    </location>
</feature>
<keyword evidence="4" id="KW-0436">Ligase</keyword>
<proteinExistence type="inferred from homology"/>
<keyword evidence="5" id="KW-1185">Reference proteome</keyword>
<dbReference type="PANTHER" id="PTHR35561">
    <property type="entry name" value="RNA 2',3'-CYCLIC PHOSPHODIESTERASE"/>
    <property type="match status" value="1"/>
</dbReference>
<protein>
    <recommendedName>
        <fullName evidence="2">RNA 2',3'-cyclic phosphodiesterase</fullName>
        <shortName evidence="2">RNA 2',3'-CPDase</shortName>
        <ecNumber evidence="2">3.1.4.58</ecNumber>
    </recommendedName>
</protein>
<name>A0ABV3QAH3_9GAMM</name>